<evidence type="ECO:0000313" key="6">
    <source>
        <dbReference type="EMBL" id="RQW73999.1"/>
    </source>
</evidence>
<dbReference type="AlphaFoldDB" id="A0A3N9UBZ7"/>
<dbReference type="Gene3D" id="1.10.260.40">
    <property type="entry name" value="lambda repressor-like DNA-binding domains"/>
    <property type="match status" value="1"/>
</dbReference>
<dbReference type="InterPro" id="IPR000843">
    <property type="entry name" value="HTH_LacI"/>
</dbReference>
<evidence type="ECO:0000313" key="7">
    <source>
        <dbReference type="Proteomes" id="UP000274033"/>
    </source>
</evidence>
<dbReference type="SUPFAM" id="SSF53822">
    <property type="entry name" value="Periplasmic binding protein-like I"/>
    <property type="match status" value="1"/>
</dbReference>
<dbReference type="OrthoDB" id="9775106at2"/>
<dbReference type="CDD" id="cd01392">
    <property type="entry name" value="HTH_LacI"/>
    <property type="match status" value="1"/>
</dbReference>
<evidence type="ECO:0000256" key="4">
    <source>
        <dbReference type="ARBA" id="ARBA00023163"/>
    </source>
</evidence>
<evidence type="ECO:0000259" key="5">
    <source>
        <dbReference type="PROSITE" id="PS50932"/>
    </source>
</evidence>
<evidence type="ECO:0000256" key="2">
    <source>
        <dbReference type="ARBA" id="ARBA00023015"/>
    </source>
</evidence>
<keyword evidence="3" id="KW-0238">DNA-binding</keyword>
<dbReference type="SUPFAM" id="SSF47413">
    <property type="entry name" value="lambda repressor-like DNA-binding domains"/>
    <property type="match status" value="1"/>
</dbReference>
<reference evidence="6 7" key="1">
    <citation type="journal article" date="2013" name="J. Microbiol.">
        <title>Lysinibacillus chungkukjangi sp. nov., isolated from Chungkukjang, Korean fermented soybean food.</title>
        <authorList>
            <person name="Kim S.J."/>
            <person name="Jang Y.H."/>
            <person name="Hamada M."/>
            <person name="Ahn J.H."/>
            <person name="Weon H.Y."/>
            <person name="Suzuki K."/>
            <person name="Whang K.S."/>
            <person name="Kwon S.W."/>
        </authorList>
    </citation>
    <scope>NUCLEOTIDE SEQUENCE [LARGE SCALE GENOMIC DNA]</scope>
    <source>
        <strain evidence="6 7">MCCC 1A12701</strain>
    </source>
</reference>
<sequence length="330" mass="37294">MDKKAISAWDVARLANVSQSTVSRVFTPGASVSEKTRERVLKVAEELNYSPNALARSLTKQKTNMVGLAMKDIQNPFYHEVLGMFSKKLRAKGYKILFLYTENEEIQQEELNQFLEYNVEGIIVTDAVISSNIVTKIYNHNIPIALFNRYDKNIPCSSVSCDNVSAARDIAAYLYDKGMKDIVFITGKRNTSTNQEREFGFTEFFNSKGIQITALEGDYTYERAFHLTKKMIEDGHQPQAIFGANDITAIGALDALREKKIAVPEETVVIGFDNIKMASWPSYMLSTWAQPIEQMVDETINLLITKTKSAPFQTVKLKGQFIHRDTTIVK</sequence>
<keyword evidence="1" id="KW-0678">Repressor</keyword>
<gene>
    <name evidence="6" type="ORF">EBB45_13725</name>
</gene>
<dbReference type="InterPro" id="IPR010982">
    <property type="entry name" value="Lambda_DNA-bd_dom_sf"/>
</dbReference>
<dbReference type="Gene3D" id="3.40.50.2300">
    <property type="match status" value="2"/>
</dbReference>
<dbReference type="Pfam" id="PF00356">
    <property type="entry name" value="LacI"/>
    <property type="match status" value="1"/>
</dbReference>
<comment type="caution">
    <text evidence="6">The sequence shown here is derived from an EMBL/GenBank/DDBJ whole genome shotgun (WGS) entry which is preliminary data.</text>
</comment>
<dbReference type="RefSeq" id="WP_124765679.1">
    <property type="nucleotide sequence ID" value="NZ_JAFBDY010000013.1"/>
</dbReference>
<dbReference type="PANTHER" id="PTHR30146">
    <property type="entry name" value="LACI-RELATED TRANSCRIPTIONAL REPRESSOR"/>
    <property type="match status" value="1"/>
</dbReference>
<dbReference type="GO" id="GO:0000976">
    <property type="term" value="F:transcription cis-regulatory region binding"/>
    <property type="evidence" value="ECO:0007669"/>
    <property type="project" value="TreeGrafter"/>
</dbReference>
<dbReference type="PROSITE" id="PS50932">
    <property type="entry name" value="HTH_LACI_2"/>
    <property type="match status" value="1"/>
</dbReference>
<keyword evidence="4" id="KW-0804">Transcription</keyword>
<evidence type="ECO:0000256" key="1">
    <source>
        <dbReference type="ARBA" id="ARBA00022491"/>
    </source>
</evidence>
<keyword evidence="7" id="KW-1185">Reference proteome</keyword>
<accession>A0A3N9UBZ7</accession>
<protein>
    <submittedName>
        <fullName evidence="6">LacI family transcriptional regulator</fullName>
    </submittedName>
</protein>
<dbReference type="EMBL" id="RRCT01000013">
    <property type="protein sequence ID" value="RQW73999.1"/>
    <property type="molecule type" value="Genomic_DNA"/>
</dbReference>
<keyword evidence="2" id="KW-0805">Transcription regulation</keyword>
<name>A0A3N9UBZ7_9BACI</name>
<dbReference type="InterPro" id="IPR046335">
    <property type="entry name" value="LacI/GalR-like_sensor"/>
</dbReference>
<evidence type="ECO:0000256" key="3">
    <source>
        <dbReference type="ARBA" id="ARBA00023125"/>
    </source>
</evidence>
<feature type="domain" description="HTH lacI-type" evidence="5">
    <location>
        <begin position="10"/>
        <end position="60"/>
    </location>
</feature>
<organism evidence="6 7">
    <name type="scientific">Lysinibacillus composti</name>
    <dbReference type="NCBI Taxonomy" id="720633"/>
    <lineage>
        <taxon>Bacteria</taxon>
        <taxon>Bacillati</taxon>
        <taxon>Bacillota</taxon>
        <taxon>Bacilli</taxon>
        <taxon>Bacillales</taxon>
        <taxon>Bacillaceae</taxon>
        <taxon>Lysinibacillus</taxon>
    </lineage>
</organism>
<dbReference type="GO" id="GO:0003700">
    <property type="term" value="F:DNA-binding transcription factor activity"/>
    <property type="evidence" value="ECO:0007669"/>
    <property type="project" value="TreeGrafter"/>
</dbReference>
<dbReference type="Proteomes" id="UP000274033">
    <property type="component" value="Unassembled WGS sequence"/>
</dbReference>
<dbReference type="SMART" id="SM00354">
    <property type="entry name" value="HTH_LACI"/>
    <property type="match status" value="1"/>
</dbReference>
<dbReference type="CDD" id="cd06278">
    <property type="entry name" value="PBP1_LacI-like"/>
    <property type="match status" value="1"/>
</dbReference>
<dbReference type="Pfam" id="PF13377">
    <property type="entry name" value="Peripla_BP_3"/>
    <property type="match status" value="1"/>
</dbReference>
<dbReference type="InterPro" id="IPR028082">
    <property type="entry name" value="Peripla_BP_I"/>
</dbReference>
<proteinExistence type="predicted"/>
<dbReference type="PANTHER" id="PTHR30146:SF95">
    <property type="entry name" value="RIBOSE OPERON REPRESSOR"/>
    <property type="match status" value="1"/>
</dbReference>